<evidence type="ECO:0000313" key="1">
    <source>
        <dbReference type="EMBL" id="MBZ2385776.1"/>
    </source>
</evidence>
<evidence type="ECO:0000313" key="3">
    <source>
        <dbReference type="Proteomes" id="UP000734271"/>
    </source>
</evidence>
<proteinExistence type="predicted"/>
<protein>
    <recommendedName>
        <fullName evidence="4">Phage protein</fullName>
    </recommendedName>
</protein>
<dbReference type="EMBL" id="JAIPME010000001">
    <property type="protein sequence ID" value="MBZ2385776.1"/>
    <property type="molecule type" value="Genomic_DNA"/>
</dbReference>
<sequence>MKTREFMQLEDKEKEKKFYLEHKYRRSVGGKSLYFTIYISHDLLLVKSRIVSENLKQKFTLKEIEEIKEKYDTDLADFELVEIENEG</sequence>
<reference evidence="1 3" key="1">
    <citation type="submission" date="2021-08" db="EMBL/GenBank/DDBJ databases">
        <title>FDA dAtabase for Regulatory Grade micrObial Sequences (FDA-ARGOS): Supporting development and validation of Infectious Disease Dx tests.</title>
        <authorList>
            <person name="Sproer C."/>
            <person name="Gronow S."/>
            <person name="Severitt S."/>
            <person name="Schroder I."/>
            <person name="Tallon L."/>
            <person name="Sadzewicz L."/>
            <person name="Zhao X."/>
            <person name="Boylan J."/>
            <person name="Ott S."/>
            <person name="Bowen H."/>
            <person name="Vavikolanu K."/>
            <person name="Hazen T."/>
            <person name="Aluvathingal J."/>
            <person name="Nadendla S."/>
            <person name="Lowell S."/>
            <person name="Myers T."/>
            <person name="Yan Y."/>
            <person name="Sichtig H."/>
        </authorList>
    </citation>
    <scope>NUCLEOTIDE SEQUENCE [LARGE SCALE GENOMIC DNA]</scope>
    <source>
        <strain evidence="1 3">FDAARGOS_1460</strain>
    </source>
</reference>
<evidence type="ECO:0008006" key="4">
    <source>
        <dbReference type="Google" id="ProtNLM"/>
    </source>
</evidence>
<evidence type="ECO:0000313" key="2">
    <source>
        <dbReference type="EMBL" id="MBZ2387820.1"/>
    </source>
</evidence>
<organism evidence="1 3">
    <name type="scientific">Anaerococcus murdochii</name>
    <dbReference type="NCBI Taxonomy" id="411577"/>
    <lineage>
        <taxon>Bacteria</taxon>
        <taxon>Bacillati</taxon>
        <taxon>Bacillota</taxon>
        <taxon>Tissierellia</taxon>
        <taxon>Tissierellales</taxon>
        <taxon>Peptoniphilaceae</taxon>
        <taxon>Anaerococcus</taxon>
    </lineage>
</organism>
<keyword evidence="3" id="KW-1185">Reference proteome</keyword>
<comment type="caution">
    <text evidence="1">The sequence shown here is derived from an EMBL/GenBank/DDBJ whole genome shotgun (WGS) entry which is preliminary data.</text>
</comment>
<accession>A0ABS7SW92</accession>
<gene>
    <name evidence="1" type="ORF">K8P03_00355</name>
    <name evidence="2" type="ORF">K8P03_11105</name>
</gene>
<name>A0ABS7SW92_9FIRM</name>
<dbReference type="Proteomes" id="UP000734271">
    <property type="component" value="Unassembled WGS sequence"/>
</dbReference>
<dbReference type="RefSeq" id="WP_223417527.1">
    <property type="nucleotide sequence ID" value="NZ_JAIPME010000001.1"/>
</dbReference>
<dbReference type="EMBL" id="JAIPME010000002">
    <property type="protein sequence ID" value="MBZ2387820.1"/>
    <property type="molecule type" value="Genomic_DNA"/>
</dbReference>